<comment type="subcellular location">
    <subcellularLocation>
        <location evidence="1">Golgi apparatus</location>
    </subcellularLocation>
</comment>
<organism evidence="7 8">
    <name type="scientific">Coemansia biformis</name>
    <dbReference type="NCBI Taxonomy" id="1286918"/>
    <lineage>
        <taxon>Eukaryota</taxon>
        <taxon>Fungi</taxon>
        <taxon>Fungi incertae sedis</taxon>
        <taxon>Zoopagomycota</taxon>
        <taxon>Kickxellomycotina</taxon>
        <taxon>Kickxellomycetes</taxon>
        <taxon>Kickxellales</taxon>
        <taxon>Kickxellaceae</taxon>
        <taxon>Coemansia</taxon>
    </lineage>
</organism>
<dbReference type="EMBL" id="JANBOI010000328">
    <property type="protein sequence ID" value="KAJ1731445.1"/>
    <property type="molecule type" value="Genomic_DNA"/>
</dbReference>
<feature type="compositionally biased region" description="Low complexity" evidence="5">
    <location>
        <begin position="84"/>
        <end position="97"/>
    </location>
</feature>
<dbReference type="Pfam" id="PF12329">
    <property type="entry name" value="TMF_DNA_bd"/>
    <property type="match status" value="1"/>
</dbReference>
<dbReference type="GO" id="GO:0005794">
    <property type="term" value="C:Golgi apparatus"/>
    <property type="evidence" value="ECO:0007669"/>
    <property type="project" value="UniProtKB-SubCell"/>
</dbReference>
<feature type="region of interest" description="Disordered" evidence="5">
    <location>
        <begin position="64"/>
        <end position="252"/>
    </location>
</feature>
<evidence type="ECO:0000259" key="6">
    <source>
        <dbReference type="Pfam" id="PF12325"/>
    </source>
</evidence>
<feature type="compositionally biased region" description="Low complexity" evidence="5">
    <location>
        <begin position="609"/>
        <end position="631"/>
    </location>
</feature>
<dbReference type="InterPro" id="IPR052602">
    <property type="entry name" value="Growth_transcription_reg"/>
</dbReference>
<dbReference type="OrthoDB" id="74178at2759"/>
<evidence type="ECO:0000256" key="4">
    <source>
        <dbReference type="SAM" id="Coils"/>
    </source>
</evidence>
<dbReference type="PANTHER" id="PTHR46515">
    <property type="entry name" value="TATA ELEMENT MODULATORY FACTOR TMF1"/>
    <property type="match status" value="1"/>
</dbReference>
<evidence type="ECO:0000256" key="1">
    <source>
        <dbReference type="ARBA" id="ARBA00004555"/>
    </source>
</evidence>
<evidence type="ECO:0000256" key="2">
    <source>
        <dbReference type="ARBA" id="ARBA00023034"/>
    </source>
</evidence>
<name>A0A9W7YCB1_9FUNG</name>
<proteinExistence type="predicted"/>
<dbReference type="GO" id="GO:0005783">
    <property type="term" value="C:endoplasmic reticulum"/>
    <property type="evidence" value="ECO:0007669"/>
    <property type="project" value="TreeGrafter"/>
</dbReference>
<feature type="coiled-coil region" evidence="4">
    <location>
        <begin position="748"/>
        <end position="775"/>
    </location>
</feature>
<accession>A0A9W7YCB1</accession>
<evidence type="ECO:0000256" key="5">
    <source>
        <dbReference type="SAM" id="MobiDB-lite"/>
    </source>
</evidence>
<feature type="domain" description="TATA element modulatory factor 1 TATA binding" evidence="6">
    <location>
        <begin position="681"/>
        <end position="773"/>
    </location>
</feature>
<dbReference type="InterPro" id="IPR022091">
    <property type="entry name" value="TMF_TATA-bd"/>
</dbReference>
<sequence>MNSLFGAGPDGPVRQAAAKGTAAAVAPAGPAAAPGEGAAASGSAGRGGWGTLFKSALNQMETHLDRYLEIPNEGHPGDDRRRQQQQQQRQHQPPRAARNVHEQPRAQQSTSLVSSPPAAIPDRHSQRAVASSDGLQRKPSVALRNADKQQQQQQPGLAAAASSENDMNASLLDAFGIDLDGGSAPVAAQPRQAADPVSAERPASPVPRSSAGTPAPAHPEELVADCGMRTGHPDSAARQESTSEAEADNPYIQEELKKLRAALIPSNPDDMRKMIDEYARRIEALLLEGQAWSAKELRLSNTVKKLRTDSRGPEKAAQLAQRNLEAAQSRNEGLNERLKRASLSDRATADSTRAMRTRIQEAHERQQQLEYELRVANETRSSLGTALASAESEMAALRSELATARAQQDKSVQRAQMDAQADADRRVAAVSRETSRERQRLQAHIDELRQRMLVVEEECREREVLSLTQIRALRAQLRGVEAQDREAGGEIRQHTLPLLQQIEEIQARQAGLRSEWARKEDEWAARVRDSAKGAEKLQAQLEQQLAAGTARVAEAAAAECRRADDARAEVTRLSDQLRTEAKIRADMKQQLEEARGTAQRLSAKVASMAGERAAPSESSSRSGLSPQGLSPVGLAGDGPGAGHTRSPSLSSVSSTDSRPRRGSSADALAAPADGGGAAHAATKKLSSQITSLKAQLQTALRQKNEYSRSLVELSVQAEALRTEAAAHSSLRQELDALAHRHGTALEMLGEKTEELADLRADMDEMKQIYQQQLLQSLLPEK</sequence>
<feature type="coiled-coil region" evidence="4">
    <location>
        <begin position="682"/>
        <end position="723"/>
    </location>
</feature>
<protein>
    <recommendedName>
        <fullName evidence="6">TATA element modulatory factor 1 TATA binding domain-containing protein</fullName>
    </recommendedName>
</protein>
<comment type="caution">
    <text evidence="7">The sequence shown here is derived from an EMBL/GenBank/DDBJ whole genome shotgun (WGS) entry which is preliminary data.</text>
</comment>
<evidence type="ECO:0000313" key="8">
    <source>
        <dbReference type="Proteomes" id="UP001143981"/>
    </source>
</evidence>
<dbReference type="Proteomes" id="UP001143981">
    <property type="component" value="Unassembled WGS sequence"/>
</dbReference>
<dbReference type="InterPro" id="IPR022092">
    <property type="entry name" value="TMF_DNA-bd"/>
</dbReference>
<feature type="coiled-coil region" evidence="4">
    <location>
        <begin position="317"/>
        <end position="407"/>
    </location>
</feature>
<feature type="region of interest" description="Disordered" evidence="5">
    <location>
        <begin position="1"/>
        <end position="51"/>
    </location>
</feature>
<dbReference type="Pfam" id="PF12325">
    <property type="entry name" value="TMF_TATA_bd"/>
    <property type="match status" value="1"/>
</dbReference>
<dbReference type="AlphaFoldDB" id="A0A9W7YCB1"/>
<evidence type="ECO:0000313" key="7">
    <source>
        <dbReference type="EMBL" id="KAJ1731445.1"/>
    </source>
</evidence>
<feature type="compositionally biased region" description="Polar residues" evidence="5">
    <location>
        <begin position="105"/>
        <end position="114"/>
    </location>
</feature>
<evidence type="ECO:0000256" key="3">
    <source>
        <dbReference type="ARBA" id="ARBA00023054"/>
    </source>
</evidence>
<keyword evidence="3 4" id="KW-0175">Coiled coil</keyword>
<reference evidence="7" key="1">
    <citation type="submission" date="2022-07" db="EMBL/GenBank/DDBJ databases">
        <title>Phylogenomic reconstructions and comparative analyses of Kickxellomycotina fungi.</title>
        <authorList>
            <person name="Reynolds N.K."/>
            <person name="Stajich J.E."/>
            <person name="Barry K."/>
            <person name="Grigoriev I.V."/>
            <person name="Crous P."/>
            <person name="Smith M.E."/>
        </authorList>
    </citation>
    <scope>NUCLEOTIDE SEQUENCE</scope>
    <source>
        <strain evidence="7">BCRC 34381</strain>
    </source>
</reference>
<dbReference type="PANTHER" id="PTHR46515:SF1">
    <property type="entry name" value="TATA ELEMENT MODULATORY FACTOR"/>
    <property type="match status" value="1"/>
</dbReference>
<keyword evidence="8" id="KW-1185">Reference proteome</keyword>
<feature type="coiled-coil region" evidence="4">
    <location>
        <begin position="431"/>
        <end position="458"/>
    </location>
</feature>
<keyword evidence="2" id="KW-0333">Golgi apparatus</keyword>
<feature type="compositionally biased region" description="Low complexity" evidence="5">
    <location>
        <begin position="644"/>
        <end position="672"/>
    </location>
</feature>
<feature type="compositionally biased region" description="Low complexity" evidence="5">
    <location>
        <begin position="16"/>
        <end position="43"/>
    </location>
</feature>
<feature type="region of interest" description="Disordered" evidence="5">
    <location>
        <begin position="590"/>
        <end position="681"/>
    </location>
</feature>
<gene>
    <name evidence="7" type="ORF">LPJ61_002530</name>
</gene>